<dbReference type="PANTHER" id="PTHR32332">
    <property type="entry name" value="2-NITROPROPANE DIOXYGENASE"/>
    <property type="match status" value="1"/>
</dbReference>
<evidence type="ECO:0000313" key="5">
    <source>
        <dbReference type="Proteomes" id="UP001595604"/>
    </source>
</evidence>
<dbReference type="InterPro" id="IPR004136">
    <property type="entry name" value="NMO"/>
</dbReference>
<evidence type="ECO:0000256" key="3">
    <source>
        <dbReference type="ARBA" id="ARBA00023002"/>
    </source>
</evidence>
<dbReference type="EMBL" id="JBHRTQ010000001">
    <property type="protein sequence ID" value="MFC3172711.1"/>
    <property type="molecule type" value="Genomic_DNA"/>
</dbReference>
<evidence type="ECO:0000256" key="1">
    <source>
        <dbReference type="ARBA" id="ARBA00022630"/>
    </source>
</evidence>
<keyword evidence="2" id="KW-0288">FMN</keyword>
<evidence type="ECO:0000313" key="4">
    <source>
        <dbReference type="EMBL" id="MFC3172711.1"/>
    </source>
</evidence>
<keyword evidence="1" id="KW-0285">Flavoprotein</keyword>
<dbReference type="RefSeq" id="WP_379508108.1">
    <property type="nucleotide sequence ID" value="NZ_JBHRTQ010000001.1"/>
</dbReference>
<gene>
    <name evidence="4" type="ORF">ACFOD9_00450</name>
</gene>
<keyword evidence="3 4" id="KW-0560">Oxidoreductase</keyword>
<protein>
    <submittedName>
        <fullName evidence="4">NAD(P)H-dependent flavin oxidoreductase</fullName>
        <ecNumber evidence="4">1.13.12.-</ecNumber>
    </submittedName>
</protein>
<keyword evidence="5" id="KW-1185">Reference proteome</keyword>
<comment type="caution">
    <text evidence="4">The sequence shown here is derived from an EMBL/GenBank/DDBJ whole genome shotgun (WGS) entry which is preliminary data.</text>
</comment>
<dbReference type="EC" id="1.13.12.-" evidence="4"/>
<evidence type="ECO:0000256" key="2">
    <source>
        <dbReference type="ARBA" id="ARBA00022643"/>
    </source>
</evidence>
<dbReference type="InterPro" id="IPR013785">
    <property type="entry name" value="Aldolase_TIM"/>
</dbReference>
<organism evidence="4 5">
    <name type="scientific">Novosphingobium bradum</name>
    <dbReference type="NCBI Taxonomy" id="1737444"/>
    <lineage>
        <taxon>Bacteria</taxon>
        <taxon>Pseudomonadati</taxon>
        <taxon>Pseudomonadota</taxon>
        <taxon>Alphaproteobacteria</taxon>
        <taxon>Sphingomonadales</taxon>
        <taxon>Sphingomonadaceae</taxon>
        <taxon>Novosphingobium</taxon>
    </lineage>
</organism>
<accession>A0ABV7IJ59</accession>
<dbReference type="CDD" id="cd04730">
    <property type="entry name" value="NPD_like"/>
    <property type="match status" value="1"/>
</dbReference>
<sequence>MALKTRVTEMLGIEHPIVQGGMQNVGYAELAAAVSNAGGLGLITALTQPDAKALRDEIERCKSMTAKPFGVNITVLPALNSPDYDAIAKVVIESGIKVVETAGLPRCREIWEMLKPHGITVVHKCTAVRHALSAERNGCDIISIDGFECAGHPGEDDVPGLVLIPAAADQVKVPLLASGGIGDARGLVAALALGAEGINMGTRFCATKEAPIHDSVKQAYLANDERGTNLIFRSLKNTARVGKNSVSDEVVRRLAEPGAVFEDVRELVAGAKGRELLQSGDMDHGIFWAGMIQGLIHDIPTCEELISRMVREAEEIIRGRLGGMLV</sequence>
<dbReference type="GO" id="GO:0016491">
    <property type="term" value="F:oxidoreductase activity"/>
    <property type="evidence" value="ECO:0007669"/>
    <property type="project" value="UniProtKB-KW"/>
</dbReference>
<proteinExistence type="predicted"/>
<dbReference type="Gene3D" id="3.20.20.70">
    <property type="entry name" value="Aldolase class I"/>
    <property type="match status" value="1"/>
</dbReference>
<name>A0ABV7IJ59_9SPHN</name>
<dbReference type="Pfam" id="PF03060">
    <property type="entry name" value="NMO"/>
    <property type="match status" value="1"/>
</dbReference>
<dbReference type="Proteomes" id="UP001595604">
    <property type="component" value="Unassembled WGS sequence"/>
</dbReference>
<dbReference type="PANTHER" id="PTHR32332:SF20">
    <property type="entry name" value="2-NITROPROPANE DIOXYGENASE-LIKE PROTEIN"/>
    <property type="match status" value="1"/>
</dbReference>
<dbReference type="SUPFAM" id="SSF51412">
    <property type="entry name" value="Inosine monophosphate dehydrogenase (IMPDH)"/>
    <property type="match status" value="1"/>
</dbReference>
<reference evidence="5" key="1">
    <citation type="journal article" date="2019" name="Int. J. Syst. Evol. Microbiol.">
        <title>The Global Catalogue of Microorganisms (GCM) 10K type strain sequencing project: providing services to taxonomists for standard genome sequencing and annotation.</title>
        <authorList>
            <consortium name="The Broad Institute Genomics Platform"/>
            <consortium name="The Broad Institute Genome Sequencing Center for Infectious Disease"/>
            <person name="Wu L."/>
            <person name="Ma J."/>
        </authorList>
    </citation>
    <scope>NUCLEOTIDE SEQUENCE [LARGE SCALE GENOMIC DNA]</scope>
    <source>
        <strain evidence="5">KCTC 42984</strain>
    </source>
</reference>